<dbReference type="Proteomes" id="UP000669239">
    <property type="component" value="Unassembled WGS sequence"/>
</dbReference>
<organism evidence="1 4">
    <name type="scientific">Enterocloster aldenensis</name>
    <dbReference type="NCBI Taxonomy" id="358742"/>
    <lineage>
        <taxon>Bacteria</taxon>
        <taxon>Bacillati</taxon>
        <taxon>Bacillota</taxon>
        <taxon>Clostridia</taxon>
        <taxon>Lachnospirales</taxon>
        <taxon>Lachnospiraceae</taxon>
        <taxon>Enterocloster</taxon>
    </lineage>
</organism>
<dbReference type="Proteomes" id="UP001299608">
    <property type="component" value="Unassembled WGS sequence"/>
</dbReference>
<comment type="caution">
    <text evidence="1">The sequence shown here is derived from an EMBL/GenBank/DDBJ whole genome shotgun (WGS) entry which is preliminary data.</text>
</comment>
<proteinExistence type="predicted"/>
<protein>
    <submittedName>
        <fullName evidence="1">Uncharacterized protein</fullName>
    </submittedName>
</protein>
<evidence type="ECO:0000313" key="2">
    <source>
        <dbReference type="EMBL" id="NSJ52335.1"/>
    </source>
</evidence>
<name>A0AAW5C6F7_9FIRM</name>
<evidence type="ECO:0000313" key="1">
    <source>
        <dbReference type="EMBL" id="MCG4748500.1"/>
    </source>
</evidence>
<reference evidence="2" key="2">
    <citation type="submission" date="2020-02" db="EMBL/GenBank/DDBJ databases">
        <authorList>
            <person name="Littmann E."/>
            <person name="Sorbara M."/>
        </authorList>
    </citation>
    <scope>NUCLEOTIDE SEQUENCE</scope>
    <source>
        <strain evidence="2">MSK.1.17</strain>
    </source>
</reference>
<keyword evidence="3" id="KW-1185">Reference proteome</keyword>
<reference evidence="1" key="3">
    <citation type="submission" date="2022-01" db="EMBL/GenBank/DDBJ databases">
        <title>Collection of gut derived symbiotic bacterial strains cultured from healthy donors.</title>
        <authorList>
            <person name="Lin H."/>
            <person name="Kohout C."/>
            <person name="Waligurski E."/>
            <person name="Pamer E.G."/>
        </authorList>
    </citation>
    <scope>NUCLEOTIDE SEQUENCE</scope>
    <source>
        <strain evidence="1">DFI.6.55</strain>
    </source>
</reference>
<dbReference type="EMBL" id="JAAITT010000066">
    <property type="protein sequence ID" value="NSJ52335.1"/>
    <property type="molecule type" value="Genomic_DNA"/>
</dbReference>
<sequence length="221" mass="24541">MQNDAHAKRVLGSRQVLARILQGAAEEYRGYSAEEIGAWIGLISILSDLVRPGSGSADRMICMNAPAYVGNAMSEYRITKTDVMGRIPELKSSYDKLSVVIICLDGRNAGDSKGSLHGFLGTLLSPDMSVDEKRGILEQDYGMKMEQELEEELRQMCNLSEAIEERGFSKGFSQGISEGIEDFAALTENLLKESRLGDLQRAVKDEAFRSQLFEEYNIKSR</sequence>
<reference evidence="2 3" key="1">
    <citation type="journal article" date="2020" name="Cell Host Microbe">
        <title>Functional and Genomic Variation between Human-Derived Isolates of Lachnospiraceae Reveals Inter- and Intra-Species Diversity.</title>
        <authorList>
            <person name="Sorbara M.T."/>
            <person name="Littmann E.R."/>
            <person name="Fontana E."/>
            <person name="Moody T.U."/>
            <person name="Kohout C.E."/>
            <person name="Gjonbalaj M."/>
            <person name="Eaton V."/>
            <person name="Seok R."/>
            <person name="Leiner I.M."/>
            <person name="Pamer E.G."/>
        </authorList>
    </citation>
    <scope>NUCLEOTIDE SEQUENCE [LARGE SCALE GENOMIC DNA]</scope>
    <source>
        <strain evidence="2 3">MSK.1.17</strain>
    </source>
</reference>
<gene>
    <name evidence="2" type="ORF">G5B36_27165</name>
    <name evidence="1" type="ORF">L0N08_24080</name>
</gene>
<evidence type="ECO:0000313" key="4">
    <source>
        <dbReference type="Proteomes" id="UP001299608"/>
    </source>
</evidence>
<dbReference type="GeneID" id="97207599"/>
<dbReference type="RefSeq" id="WP_165643174.1">
    <property type="nucleotide sequence ID" value="NZ_BAABZL010000001.1"/>
</dbReference>
<dbReference type="AlphaFoldDB" id="A0AAW5C6F7"/>
<dbReference type="EMBL" id="JAKNGE010000038">
    <property type="protein sequence ID" value="MCG4748500.1"/>
    <property type="molecule type" value="Genomic_DNA"/>
</dbReference>
<accession>A0AAW5C6F7</accession>
<evidence type="ECO:0000313" key="3">
    <source>
        <dbReference type="Proteomes" id="UP000669239"/>
    </source>
</evidence>